<dbReference type="AlphaFoldDB" id="A0AAE0IYZ3"/>
<dbReference type="EMBL" id="JAUEPO010000002">
    <property type="protein sequence ID" value="KAK3333862.1"/>
    <property type="molecule type" value="Genomic_DNA"/>
</dbReference>
<keyword evidence="4" id="KW-1185">Reference proteome</keyword>
<reference evidence="3" key="2">
    <citation type="submission" date="2023-06" db="EMBL/GenBank/DDBJ databases">
        <authorList>
            <consortium name="Lawrence Berkeley National Laboratory"/>
            <person name="Haridas S."/>
            <person name="Hensen N."/>
            <person name="Bonometti L."/>
            <person name="Westerberg I."/>
            <person name="Brannstrom I.O."/>
            <person name="Guillou S."/>
            <person name="Cros-Aarteil S."/>
            <person name="Calhoun S."/>
            <person name="Kuo A."/>
            <person name="Mondo S."/>
            <person name="Pangilinan J."/>
            <person name="Riley R."/>
            <person name="Labutti K."/>
            <person name="Andreopoulos B."/>
            <person name="Lipzen A."/>
            <person name="Chen C."/>
            <person name="Yanf M."/>
            <person name="Daum C."/>
            <person name="Ng V."/>
            <person name="Clum A."/>
            <person name="Steindorff A."/>
            <person name="Ohm R."/>
            <person name="Martin F."/>
            <person name="Silar P."/>
            <person name="Natvig D."/>
            <person name="Lalanne C."/>
            <person name="Gautier V."/>
            <person name="Ament-Velasquez S.L."/>
            <person name="Kruys A."/>
            <person name="Hutchinson M.I."/>
            <person name="Powell A.J."/>
            <person name="Barry K."/>
            <person name="Miller A.N."/>
            <person name="Grigoriev I.V."/>
            <person name="Debuchy R."/>
            <person name="Gladieux P."/>
            <person name="Thoren M.H."/>
            <person name="Johannesson H."/>
        </authorList>
    </citation>
    <scope>NUCLEOTIDE SEQUENCE</scope>
    <source>
        <strain evidence="3">SMH4131-1</strain>
    </source>
</reference>
<name>A0AAE0IYZ3_9PEZI</name>
<sequence length="177" mass="19647">MSVVLCCLFFLFSSRNFFLSPQQVGVIAHGLLAWGDSGGAFKDSRLTVPAACRVSVERHVHPERGWKTRKWKGGEAGGAWLPTCDHSRASSEMQSWKACLMWNDARYLSLPGNLFAHLMLCFKGGLAWPLIGARLHVSFWVRLGRKWAPATAATLVPERAKTGEKKRLQAPTQRGTP</sequence>
<gene>
    <name evidence="3" type="ORF">B0T19DRAFT_419321</name>
</gene>
<reference evidence="3" key="1">
    <citation type="journal article" date="2023" name="Mol. Phylogenet. Evol.">
        <title>Genome-scale phylogeny and comparative genomics of the fungal order Sordariales.</title>
        <authorList>
            <person name="Hensen N."/>
            <person name="Bonometti L."/>
            <person name="Westerberg I."/>
            <person name="Brannstrom I.O."/>
            <person name="Guillou S."/>
            <person name="Cros-Aarteil S."/>
            <person name="Calhoun S."/>
            <person name="Haridas S."/>
            <person name="Kuo A."/>
            <person name="Mondo S."/>
            <person name="Pangilinan J."/>
            <person name="Riley R."/>
            <person name="LaButti K."/>
            <person name="Andreopoulos B."/>
            <person name="Lipzen A."/>
            <person name="Chen C."/>
            <person name="Yan M."/>
            <person name="Daum C."/>
            <person name="Ng V."/>
            <person name="Clum A."/>
            <person name="Steindorff A."/>
            <person name="Ohm R.A."/>
            <person name="Martin F."/>
            <person name="Silar P."/>
            <person name="Natvig D.O."/>
            <person name="Lalanne C."/>
            <person name="Gautier V."/>
            <person name="Ament-Velasquez S.L."/>
            <person name="Kruys A."/>
            <person name="Hutchinson M.I."/>
            <person name="Powell A.J."/>
            <person name="Barry K."/>
            <person name="Miller A.N."/>
            <person name="Grigoriev I.V."/>
            <person name="Debuchy R."/>
            <person name="Gladieux P."/>
            <person name="Hiltunen Thoren M."/>
            <person name="Johannesson H."/>
        </authorList>
    </citation>
    <scope>NUCLEOTIDE SEQUENCE</scope>
    <source>
        <strain evidence="3">SMH4131-1</strain>
    </source>
</reference>
<organism evidence="3 4">
    <name type="scientific">Cercophora scortea</name>
    <dbReference type="NCBI Taxonomy" id="314031"/>
    <lineage>
        <taxon>Eukaryota</taxon>
        <taxon>Fungi</taxon>
        <taxon>Dikarya</taxon>
        <taxon>Ascomycota</taxon>
        <taxon>Pezizomycotina</taxon>
        <taxon>Sordariomycetes</taxon>
        <taxon>Sordariomycetidae</taxon>
        <taxon>Sordariales</taxon>
        <taxon>Lasiosphaeriaceae</taxon>
        <taxon>Cercophora</taxon>
    </lineage>
</organism>
<feature type="chain" id="PRO_5042030122" description="Secreted protein" evidence="2">
    <location>
        <begin position="17"/>
        <end position="177"/>
    </location>
</feature>
<protein>
    <recommendedName>
        <fullName evidence="5">Secreted protein</fullName>
    </recommendedName>
</protein>
<evidence type="ECO:0000256" key="2">
    <source>
        <dbReference type="SAM" id="SignalP"/>
    </source>
</evidence>
<feature type="compositionally biased region" description="Basic and acidic residues" evidence="1">
    <location>
        <begin position="158"/>
        <end position="167"/>
    </location>
</feature>
<dbReference type="Proteomes" id="UP001286456">
    <property type="component" value="Unassembled WGS sequence"/>
</dbReference>
<comment type="caution">
    <text evidence="3">The sequence shown here is derived from an EMBL/GenBank/DDBJ whole genome shotgun (WGS) entry which is preliminary data.</text>
</comment>
<evidence type="ECO:0000256" key="1">
    <source>
        <dbReference type="SAM" id="MobiDB-lite"/>
    </source>
</evidence>
<feature type="region of interest" description="Disordered" evidence="1">
    <location>
        <begin position="158"/>
        <end position="177"/>
    </location>
</feature>
<evidence type="ECO:0008006" key="5">
    <source>
        <dbReference type="Google" id="ProtNLM"/>
    </source>
</evidence>
<feature type="signal peptide" evidence="2">
    <location>
        <begin position="1"/>
        <end position="16"/>
    </location>
</feature>
<keyword evidence="2" id="KW-0732">Signal</keyword>
<evidence type="ECO:0000313" key="3">
    <source>
        <dbReference type="EMBL" id="KAK3333862.1"/>
    </source>
</evidence>
<proteinExistence type="predicted"/>
<accession>A0AAE0IYZ3</accession>
<evidence type="ECO:0000313" key="4">
    <source>
        <dbReference type="Proteomes" id="UP001286456"/>
    </source>
</evidence>